<dbReference type="SMART" id="SM00360">
    <property type="entry name" value="RRM"/>
    <property type="match status" value="2"/>
</dbReference>
<keyword evidence="5" id="KW-1185">Reference proteome</keyword>
<dbReference type="EMBL" id="KN817518">
    <property type="protein sequence ID" value="KJA29962.1"/>
    <property type="molecule type" value="Genomic_DNA"/>
</dbReference>
<dbReference type="InterPro" id="IPR035979">
    <property type="entry name" value="RBD_domain_sf"/>
</dbReference>
<dbReference type="SUPFAM" id="SSF54928">
    <property type="entry name" value="RNA-binding domain, RBD"/>
    <property type="match status" value="1"/>
</dbReference>
<dbReference type="Pfam" id="PF00076">
    <property type="entry name" value="RRM_1"/>
    <property type="match status" value="2"/>
</dbReference>
<organism evidence="4 5">
    <name type="scientific">Hypholoma sublateritium (strain FD-334 SS-4)</name>
    <dbReference type="NCBI Taxonomy" id="945553"/>
    <lineage>
        <taxon>Eukaryota</taxon>
        <taxon>Fungi</taxon>
        <taxon>Dikarya</taxon>
        <taxon>Basidiomycota</taxon>
        <taxon>Agaricomycotina</taxon>
        <taxon>Agaricomycetes</taxon>
        <taxon>Agaricomycetidae</taxon>
        <taxon>Agaricales</taxon>
        <taxon>Agaricineae</taxon>
        <taxon>Strophariaceae</taxon>
        <taxon>Hypholoma</taxon>
    </lineage>
</organism>
<dbReference type="GO" id="GO:0003729">
    <property type="term" value="F:mRNA binding"/>
    <property type="evidence" value="ECO:0007669"/>
    <property type="project" value="TreeGrafter"/>
</dbReference>
<keyword evidence="1 2" id="KW-0694">RNA-binding</keyword>
<sequence>MPTLPSKRLYIRGIAKDVIEDDLFKYFSSHGKVCEVKMLSSYTFVQFESEEVASLVLETHKKQPLLGNRVVIEFAHPLRKDMASISSNSSSPKFSSYRSVNVRHPVVVLGLPRDIRWQELKDFGRMSGMLVAYCDLDRMEEGRGFIEFFTQEDAQRAVKILNGKRLGGRKVRVVDHEELRDFGDPRHAWDRRSQSPKRRLPLDDYLQAVDRSLEISARRVYSPVPRVPKIVSAYDYSKHHRYPETQSCAYHITSSIAYEEPYNWSSDVAKIVSPERAPFQYQEYDYSQLKFYDNIGAYDDGEPGYDSRNQFQFQPRIFDPYQ</sequence>
<dbReference type="PANTHER" id="PTHR23003:SF51">
    <property type="entry name" value="SERINE-ARGININE PROTEIN 55"/>
    <property type="match status" value="1"/>
</dbReference>
<dbReference type="InterPro" id="IPR000504">
    <property type="entry name" value="RRM_dom"/>
</dbReference>
<dbReference type="Proteomes" id="UP000054270">
    <property type="component" value="Unassembled WGS sequence"/>
</dbReference>
<evidence type="ECO:0000313" key="5">
    <source>
        <dbReference type="Proteomes" id="UP000054270"/>
    </source>
</evidence>
<evidence type="ECO:0000313" key="4">
    <source>
        <dbReference type="EMBL" id="KJA29962.1"/>
    </source>
</evidence>
<protein>
    <recommendedName>
        <fullName evidence="3">RRM domain-containing protein</fullName>
    </recommendedName>
</protein>
<dbReference type="InterPro" id="IPR050374">
    <property type="entry name" value="RRT5_SRSF_SR"/>
</dbReference>
<proteinExistence type="predicted"/>
<dbReference type="Gene3D" id="3.30.70.330">
    <property type="match status" value="2"/>
</dbReference>
<dbReference type="OrthoDB" id="1099063at2759"/>
<dbReference type="AlphaFoldDB" id="A0A0D2LPB8"/>
<name>A0A0D2LPB8_HYPSF</name>
<evidence type="ECO:0000256" key="2">
    <source>
        <dbReference type="PROSITE-ProRule" id="PRU00176"/>
    </source>
</evidence>
<feature type="domain" description="RRM" evidence="3">
    <location>
        <begin position="7"/>
        <end position="77"/>
    </location>
</feature>
<dbReference type="CDD" id="cd12339">
    <property type="entry name" value="RRM2_SRSF1_4_like"/>
    <property type="match status" value="1"/>
</dbReference>
<dbReference type="PANTHER" id="PTHR23003">
    <property type="entry name" value="RNA RECOGNITION MOTIF RRM DOMAIN CONTAINING PROTEIN"/>
    <property type="match status" value="1"/>
</dbReference>
<dbReference type="STRING" id="945553.A0A0D2LPB8"/>
<gene>
    <name evidence="4" type="ORF">HYPSUDRAFT_60805</name>
</gene>
<dbReference type="GO" id="GO:0005634">
    <property type="term" value="C:nucleus"/>
    <property type="evidence" value="ECO:0007669"/>
    <property type="project" value="TreeGrafter"/>
</dbReference>
<dbReference type="PROSITE" id="PS50102">
    <property type="entry name" value="RRM"/>
    <property type="match status" value="2"/>
</dbReference>
<feature type="domain" description="RRM" evidence="3">
    <location>
        <begin position="104"/>
        <end position="178"/>
    </location>
</feature>
<dbReference type="InterPro" id="IPR012677">
    <property type="entry name" value="Nucleotide-bd_a/b_plait_sf"/>
</dbReference>
<reference evidence="5" key="1">
    <citation type="submission" date="2014-04" db="EMBL/GenBank/DDBJ databases">
        <title>Evolutionary Origins and Diversification of the Mycorrhizal Mutualists.</title>
        <authorList>
            <consortium name="DOE Joint Genome Institute"/>
            <consortium name="Mycorrhizal Genomics Consortium"/>
            <person name="Kohler A."/>
            <person name="Kuo A."/>
            <person name="Nagy L.G."/>
            <person name="Floudas D."/>
            <person name="Copeland A."/>
            <person name="Barry K.W."/>
            <person name="Cichocki N."/>
            <person name="Veneault-Fourrey C."/>
            <person name="LaButti K."/>
            <person name="Lindquist E.A."/>
            <person name="Lipzen A."/>
            <person name="Lundell T."/>
            <person name="Morin E."/>
            <person name="Murat C."/>
            <person name="Riley R."/>
            <person name="Ohm R."/>
            <person name="Sun H."/>
            <person name="Tunlid A."/>
            <person name="Henrissat B."/>
            <person name="Grigoriev I.V."/>
            <person name="Hibbett D.S."/>
            <person name="Martin F."/>
        </authorList>
    </citation>
    <scope>NUCLEOTIDE SEQUENCE [LARGE SCALE GENOMIC DNA]</scope>
    <source>
        <strain evidence="5">FD-334 SS-4</strain>
    </source>
</reference>
<evidence type="ECO:0000259" key="3">
    <source>
        <dbReference type="PROSITE" id="PS50102"/>
    </source>
</evidence>
<dbReference type="CDD" id="cd00590">
    <property type="entry name" value="RRM_SF"/>
    <property type="match status" value="1"/>
</dbReference>
<evidence type="ECO:0000256" key="1">
    <source>
        <dbReference type="ARBA" id="ARBA00022884"/>
    </source>
</evidence>
<accession>A0A0D2LPB8</accession>
<dbReference type="GO" id="GO:0005737">
    <property type="term" value="C:cytoplasm"/>
    <property type="evidence" value="ECO:0007669"/>
    <property type="project" value="TreeGrafter"/>
</dbReference>